<gene>
    <name evidence="2" type="ORF">HRJ34_07310</name>
</gene>
<dbReference type="SUPFAM" id="SSF51430">
    <property type="entry name" value="NAD(P)-linked oxidoreductase"/>
    <property type="match status" value="1"/>
</dbReference>
<reference evidence="2" key="1">
    <citation type="submission" date="2020-07" db="EMBL/GenBank/DDBJ databases">
        <authorList>
            <person name="Camacho E."/>
        </authorList>
    </citation>
    <scope>NUCLEOTIDE SEQUENCE</scope>
    <source>
        <strain evidence="2">MPO218</strain>
    </source>
</reference>
<dbReference type="CDD" id="cd19101">
    <property type="entry name" value="AKR_unchar"/>
    <property type="match status" value="1"/>
</dbReference>
<dbReference type="PANTHER" id="PTHR43147">
    <property type="entry name" value="PROTEIN TAS"/>
    <property type="match status" value="1"/>
</dbReference>
<dbReference type="Proteomes" id="UP000664914">
    <property type="component" value="Chromosome"/>
</dbReference>
<evidence type="ECO:0000313" key="2">
    <source>
        <dbReference type="EMBL" id="QTH23297.1"/>
    </source>
</evidence>
<dbReference type="PANTHER" id="PTHR43147:SF2">
    <property type="entry name" value="NADP-DEPENDENT OXIDOREDUCTASE DOMAIN-CONTAINING PROTEIN"/>
    <property type="match status" value="1"/>
</dbReference>
<dbReference type="EMBL" id="CP059319">
    <property type="protein sequence ID" value="QTH23297.1"/>
    <property type="molecule type" value="Genomic_DNA"/>
</dbReference>
<reference evidence="2" key="2">
    <citation type="submission" date="2021-04" db="EMBL/GenBank/DDBJ databases">
        <title>Isolation and genomic analysis of the ibuprofen-degrading bacterium Sphingomonas strain MPO218.</title>
        <authorList>
            <person name="Aulestia M."/>
            <person name="Flores A."/>
            <person name="Mangas E.L."/>
            <person name="Perez-Pulido A.J."/>
            <person name="Santero E."/>
            <person name="Camacho E.M."/>
        </authorList>
    </citation>
    <scope>NUCLEOTIDE SEQUENCE</scope>
    <source>
        <strain evidence="2">MPO218</strain>
    </source>
</reference>
<protein>
    <submittedName>
        <fullName evidence="2">Aldo/keto reductase</fullName>
    </submittedName>
</protein>
<name>A0A975D5I3_9SPHN</name>
<feature type="domain" description="NADP-dependent oxidoreductase" evidence="1">
    <location>
        <begin position="17"/>
        <end position="315"/>
    </location>
</feature>
<proteinExistence type="predicted"/>
<dbReference type="InterPro" id="IPR036812">
    <property type="entry name" value="NAD(P)_OxRdtase_dom_sf"/>
</dbReference>
<evidence type="ECO:0000259" key="1">
    <source>
        <dbReference type="Pfam" id="PF00248"/>
    </source>
</evidence>
<evidence type="ECO:0000313" key="3">
    <source>
        <dbReference type="Proteomes" id="UP000664914"/>
    </source>
</evidence>
<dbReference type="RefSeq" id="WP_029994394.1">
    <property type="nucleotide sequence ID" value="NZ_CP059319.1"/>
</dbReference>
<dbReference type="Gene3D" id="3.20.20.100">
    <property type="entry name" value="NADP-dependent oxidoreductase domain"/>
    <property type="match status" value="1"/>
</dbReference>
<dbReference type="Pfam" id="PF00248">
    <property type="entry name" value="Aldo_ket_red"/>
    <property type="match status" value="1"/>
</dbReference>
<accession>A0A975D5I3</accession>
<organism evidence="2 3">
    <name type="scientific">Rhizorhabdus wittichii</name>
    <dbReference type="NCBI Taxonomy" id="160791"/>
    <lineage>
        <taxon>Bacteria</taxon>
        <taxon>Pseudomonadati</taxon>
        <taxon>Pseudomonadota</taxon>
        <taxon>Alphaproteobacteria</taxon>
        <taxon>Sphingomonadales</taxon>
        <taxon>Sphingomonadaceae</taxon>
        <taxon>Rhizorhabdus</taxon>
    </lineage>
</organism>
<dbReference type="AlphaFoldDB" id="A0A975D5I3"/>
<sequence>MKRPERLHPREAFSLPRLIKGAWQLSEGHSAVSLASAVSDMRSFVEAGVDAFDCGDVYIGVEELIGRFLDEYRRQAGAAEVTVLTKYIPDRDRLPVLRRTDVEAAVDRSIARLRVERLNVLQFHWWDLDIPRYLDVLHWLEELRRAGKIEHLGLVNFDSVRLREILDAGFRPATMQAQYSLLDRRVEQGVAQLCADHGLALLCYGTVAGGFLSDRWLGMAEPGSPPENRSLTKYKLIIDEFGGWDIFQLLLRTLRSIADAHGVDIATVAMRFIIERAPFTAIIIGARSDAHLSRNLETFSFELTEADRAKIDAVLASARRVPGDFYDLERIVDGPHGRIMKQNLDLEHGNV</sequence>
<dbReference type="InterPro" id="IPR023210">
    <property type="entry name" value="NADP_OxRdtase_dom"/>
</dbReference>